<dbReference type="RefSeq" id="WP_062175303.1">
    <property type="nucleotide sequence ID" value="NZ_BBXL01000001.1"/>
</dbReference>
<dbReference type="OrthoDB" id="616241at2"/>
<dbReference type="PANTHER" id="PTHR42852">
    <property type="entry name" value="THIOL:DISULFIDE INTERCHANGE PROTEIN DSBE"/>
    <property type="match status" value="1"/>
</dbReference>
<evidence type="ECO:0000256" key="1">
    <source>
        <dbReference type="SAM" id="SignalP"/>
    </source>
</evidence>
<organism evidence="3 4">
    <name type="scientific">Dysgonomonas macrotermitis</name>
    <dbReference type="NCBI Taxonomy" id="1346286"/>
    <lineage>
        <taxon>Bacteria</taxon>
        <taxon>Pseudomonadati</taxon>
        <taxon>Bacteroidota</taxon>
        <taxon>Bacteroidia</taxon>
        <taxon>Bacteroidales</taxon>
        <taxon>Dysgonomonadaceae</taxon>
        <taxon>Dysgonomonas</taxon>
    </lineage>
</organism>
<feature type="chain" id="PRO_5009907422" evidence="1">
    <location>
        <begin position="19"/>
        <end position="410"/>
    </location>
</feature>
<keyword evidence="1" id="KW-0732">Signal</keyword>
<keyword evidence="4" id="KW-1185">Reference proteome</keyword>
<dbReference type="EMBL" id="FQUC01000001">
    <property type="protein sequence ID" value="SHE37722.1"/>
    <property type="molecule type" value="Genomic_DNA"/>
</dbReference>
<sequence>MKKYIFSLGILIPLFFGACNSKSPQNEQSLKDGKWRGEFSAKEGIIPFIFEIKKGAPNTNTYLTFINGGEEVISDSVTYRGDSVFIPIKAYDTQFEGVFKGDTLSGVFKRLFADNDKGLPFKAIYGESPRFTAEGTATDTLTGKWDIQFLTDSSSVSNVGIFKQDNGILTGSILTNSGDLRYLEGVIDQNGFKLSAFAGLSPYLVQGKFTDKNNFEGEFITARGKQKIKGQRNDKATLADPYTLTKLKPGSKSLSFKLPDLKGNTVSLSDDKFKGKVVIVSILGSWCPNCLDEAAFLAPWYRDNKSRGVEIVGLAFERKDDPEYVNKVLSNFVQKYNIEYDVLFAGKIGADKTVLPEIDGLKSYPTTFFIDKKGNVRKIHTGFNGPATGLFYDEFKADFNKIIDDLLNEK</sequence>
<feature type="signal peptide" evidence="1">
    <location>
        <begin position="1"/>
        <end position="18"/>
    </location>
</feature>
<dbReference type="CDD" id="cd02966">
    <property type="entry name" value="TlpA_like_family"/>
    <property type="match status" value="1"/>
</dbReference>
<name>A0A1M4SZM6_9BACT</name>
<feature type="domain" description="Thioredoxin" evidence="2">
    <location>
        <begin position="247"/>
        <end position="408"/>
    </location>
</feature>
<protein>
    <submittedName>
        <fullName evidence="3">Peroxiredoxin</fullName>
    </submittedName>
</protein>
<dbReference type="GO" id="GO:0016491">
    <property type="term" value="F:oxidoreductase activity"/>
    <property type="evidence" value="ECO:0007669"/>
    <property type="project" value="InterPro"/>
</dbReference>
<dbReference type="PANTHER" id="PTHR42852:SF13">
    <property type="entry name" value="PROTEIN DIPZ"/>
    <property type="match status" value="1"/>
</dbReference>
<reference evidence="4" key="1">
    <citation type="submission" date="2016-11" db="EMBL/GenBank/DDBJ databases">
        <authorList>
            <person name="Varghese N."/>
            <person name="Submissions S."/>
        </authorList>
    </citation>
    <scope>NUCLEOTIDE SEQUENCE [LARGE SCALE GENOMIC DNA]</scope>
    <source>
        <strain evidence="4">DSM 27370</strain>
    </source>
</reference>
<dbReference type="PROSITE" id="PS51352">
    <property type="entry name" value="THIOREDOXIN_2"/>
    <property type="match status" value="1"/>
</dbReference>
<dbReference type="InterPro" id="IPR013766">
    <property type="entry name" value="Thioredoxin_domain"/>
</dbReference>
<dbReference type="Gene3D" id="3.40.30.10">
    <property type="entry name" value="Glutaredoxin"/>
    <property type="match status" value="1"/>
</dbReference>
<dbReference type="Proteomes" id="UP000184480">
    <property type="component" value="Unassembled WGS sequence"/>
</dbReference>
<dbReference type="STRING" id="1346286.SAMN05444362_101196"/>
<proteinExistence type="predicted"/>
<evidence type="ECO:0000259" key="2">
    <source>
        <dbReference type="PROSITE" id="PS51352"/>
    </source>
</evidence>
<dbReference type="InterPro" id="IPR050553">
    <property type="entry name" value="Thioredoxin_ResA/DsbE_sf"/>
</dbReference>
<dbReference type="InterPro" id="IPR036249">
    <property type="entry name" value="Thioredoxin-like_sf"/>
</dbReference>
<dbReference type="PROSITE" id="PS51257">
    <property type="entry name" value="PROKAR_LIPOPROTEIN"/>
    <property type="match status" value="1"/>
</dbReference>
<dbReference type="AlphaFoldDB" id="A0A1M4SZM6"/>
<dbReference type="GO" id="GO:0016209">
    <property type="term" value="F:antioxidant activity"/>
    <property type="evidence" value="ECO:0007669"/>
    <property type="project" value="InterPro"/>
</dbReference>
<accession>A0A1M4SZM6</accession>
<dbReference type="InterPro" id="IPR000866">
    <property type="entry name" value="AhpC/TSA"/>
</dbReference>
<evidence type="ECO:0000313" key="4">
    <source>
        <dbReference type="Proteomes" id="UP000184480"/>
    </source>
</evidence>
<gene>
    <name evidence="3" type="ORF">SAMN05444362_101196</name>
</gene>
<dbReference type="SUPFAM" id="SSF52833">
    <property type="entry name" value="Thioredoxin-like"/>
    <property type="match status" value="1"/>
</dbReference>
<evidence type="ECO:0000313" key="3">
    <source>
        <dbReference type="EMBL" id="SHE37722.1"/>
    </source>
</evidence>
<dbReference type="Pfam" id="PF00578">
    <property type="entry name" value="AhpC-TSA"/>
    <property type="match status" value="1"/>
</dbReference>